<gene>
    <name evidence="3" type="ORF">IMG5_165430</name>
</gene>
<keyword evidence="4" id="KW-1185">Reference proteome</keyword>
<evidence type="ECO:0000259" key="2">
    <source>
        <dbReference type="Pfam" id="PF01343"/>
    </source>
</evidence>
<keyword evidence="1" id="KW-0472">Membrane</keyword>
<dbReference type="InterPro" id="IPR002142">
    <property type="entry name" value="Peptidase_S49"/>
</dbReference>
<dbReference type="OrthoDB" id="296513at2759"/>
<dbReference type="EMBL" id="GL984196">
    <property type="protein sequence ID" value="EGR28998.1"/>
    <property type="molecule type" value="Genomic_DNA"/>
</dbReference>
<dbReference type="RefSeq" id="XP_004030234.1">
    <property type="nucleotide sequence ID" value="XM_004030186.1"/>
</dbReference>
<organism evidence="3 4">
    <name type="scientific">Ichthyophthirius multifiliis</name>
    <name type="common">White spot disease agent</name>
    <name type="synonym">Ich</name>
    <dbReference type="NCBI Taxonomy" id="5932"/>
    <lineage>
        <taxon>Eukaryota</taxon>
        <taxon>Sar</taxon>
        <taxon>Alveolata</taxon>
        <taxon>Ciliophora</taxon>
        <taxon>Intramacronucleata</taxon>
        <taxon>Oligohymenophorea</taxon>
        <taxon>Hymenostomatida</taxon>
        <taxon>Ophryoglenina</taxon>
        <taxon>Ichthyophthirius</taxon>
    </lineage>
</organism>
<keyword evidence="1" id="KW-0812">Transmembrane</keyword>
<reference evidence="3 4" key="1">
    <citation type="submission" date="2011-07" db="EMBL/GenBank/DDBJ databases">
        <authorList>
            <person name="Coyne R."/>
            <person name="Brami D."/>
            <person name="Johnson J."/>
            <person name="Hostetler J."/>
            <person name="Hannick L."/>
            <person name="Clark T."/>
            <person name="Cassidy-Hanley D."/>
            <person name="Inman J."/>
        </authorList>
    </citation>
    <scope>NUCLEOTIDE SEQUENCE [LARGE SCALE GENOMIC DNA]</scope>
    <source>
        <strain evidence="3 4">G5</strain>
    </source>
</reference>
<dbReference type="eggNOG" id="ENOG502R2VF">
    <property type="taxonomic scope" value="Eukaryota"/>
</dbReference>
<dbReference type="GO" id="GO:0008233">
    <property type="term" value="F:peptidase activity"/>
    <property type="evidence" value="ECO:0007669"/>
    <property type="project" value="InterPro"/>
</dbReference>
<feature type="transmembrane region" description="Helical" evidence="1">
    <location>
        <begin position="175"/>
        <end position="196"/>
    </location>
</feature>
<dbReference type="AlphaFoldDB" id="G0R0L2"/>
<dbReference type="Pfam" id="PF01343">
    <property type="entry name" value="Peptidase_S49"/>
    <property type="match status" value="1"/>
</dbReference>
<dbReference type="Proteomes" id="UP000008983">
    <property type="component" value="Unassembled WGS sequence"/>
</dbReference>
<accession>G0R0L2</accession>
<name>G0R0L2_ICHMU</name>
<evidence type="ECO:0000256" key="1">
    <source>
        <dbReference type="SAM" id="Phobius"/>
    </source>
</evidence>
<evidence type="ECO:0000313" key="3">
    <source>
        <dbReference type="EMBL" id="EGR28998.1"/>
    </source>
</evidence>
<dbReference type="InParanoid" id="G0R0L2"/>
<protein>
    <recommendedName>
        <fullName evidence="2">Peptidase S49 domain-containing protein</fullName>
    </recommendedName>
</protein>
<evidence type="ECO:0000313" key="4">
    <source>
        <dbReference type="Proteomes" id="UP000008983"/>
    </source>
</evidence>
<dbReference type="GO" id="GO:0006508">
    <property type="term" value="P:proteolysis"/>
    <property type="evidence" value="ECO:0007669"/>
    <property type="project" value="InterPro"/>
</dbReference>
<feature type="domain" description="Peptidase S49" evidence="2">
    <location>
        <begin position="26"/>
        <end position="143"/>
    </location>
</feature>
<proteinExistence type="predicted"/>
<keyword evidence="1" id="KW-1133">Transmembrane helix</keyword>
<sequence>MRWILRFKFRQIFIQVTKILKNMKQGDNVYANPGSFIGNISETLINIDASEFLKQNNIENREVYSNNKATGHLLNWRKSNNEEGKQNQLNYVEFCAEKVFNDIKNQRGDKLKADYDQALKVHTSSQALNLGLIDNIGTYESILIQKFPLANIKYSGHSRFSMLSNYQQDFKNKKLIPISFLIGLFGLKIIIKYLIILKVIQTYLFSSSQQ</sequence>
<dbReference type="GeneID" id="14905080"/>